<organism evidence="2 3">
    <name type="scientific">Streblomastix strix</name>
    <dbReference type="NCBI Taxonomy" id="222440"/>
    <lineage>
        <taxon>Eukaryota</taxon>
        <taxon>Metamonada</taxon>
        <taxon>Preaxostyla</taxon>
        <taxon>Oxymonadida</taxon>
        <taxon>Streblomastigidae</taxon>
        <taxon>Streblomastix</taxon>
    </lineage>
</organism>
<feature type="compositionally biased region" description="Basic and acidic residues" evidence="1">
    <location>
        <begin position="181"/>
        <end position="191"/>
    </location>
</feature>
<evidence type="ECO:0000313" key="2">
    <source>
        <dbReference type="EMBL" id="KAA6375761.1"/>
    </source>
</evidence>
<evidence type="ECO:0000256" key="1">
    <source>
        <dbReference type="SAM" id="MobiDB-lite"/>
    </source>
</evidence>
<protein>
    <submittedName>
        <fullName evidence="2">Uncharacterized protein</fullName>
    </submittedName>
</protein>
<feature type="non-terminal residue" evidence="2">
    <location>
        <position position="1"/>
    </location>
</feature>
<evidence type="ECO:0000313" key="3">
    <source>
        <dbReference type="Proteomes" id="UP000324800"/>
    </source>
</evidence>
<dbReference type="Proteomes" id="UP000324800">
    <property type="component" value="Unassembled WGS sequence"/>
</dbReference>
<name>A0A5J4V119_9EUKA</name>
<reference evidence="2 3" key="1">
    <citation type="submission" date="2019-03" db="EMBL/GenBank/DDBJ databases">
        <title>Single cell metagenomics reveals metabolic interactions within the superorganism composed of flagellate Streblomastix strix and complex community of Bacteroidetes bacteria on its surface.</title>
        <authorList>
            <person name="Treitli S.C."/>
            <person name="Kolisko M."/>
            <person name="Husnik F."/>
            <person name="Keeling P."/>
            <person name="Hampl V."/>
        </authorList>
    </citation>
    <scope>NUCLEOTIDE SEQUENCE [LARGE SCALE GENOMIC DNA]</scope>
    <source>
        <strain evidence="2">ST1C</strain>
    </source>
</reference>
<feature type="region of interest" description="Disordered" evidence="1">
    <location>
        <begin position="155"/>
        <end position="245"/>
    </location>
</feature>
<dbReference type="AlphaFoldDB" id="A0A5J4V119"/>
<dbReference type="EMBL" id="SNRW01011006">
    <property type="protein sequence ID" value="KAA6375761.1"/>
    <property type="molecule type" value="Genomic_DNA"/>
</dbReference>
<accession>A0A5J4V119</accession>
<gene>
    <name evidence="2" type="ORF">EZS28_028711</name>
</gene>
<sequence>FLTGINRAPYNIYDKFLYFQFHEKLLYICEYYTLFDVDDLLVFLNIPPHRCWSWFRQTQSSGIYFDFLKPFVIALSMAYNLVLSSSDNSFLATLAYIKMNQAQALKNLMENGTSIEYFNDRYIMKAKDMIKMYEEGKKSAKTLTQAQQTKLLLQARGGGQTKPKRATKRQIESDFDEDADDKYSQSERKFQPSEQLYSDDEGNDQTIVEKPMKTPKPTPYSHRDQADSSAQKTKKKSQINYTSPQVDLEELIYQVPEPYAEEIPEIWFNETDLW</sequence>
<comment type="caution">
    <text evidence="2">The sequence shown here is derived from an EMBL/GenBank/DDBJ whole genome shotgun (WGS) entry which is preliminary data.</text>
</comment>
<proteinExistence type="predicted"/>